<dbReference type="GO" id="GO:0045259">
    <property type="term" value="C:proton-transporting ATP synthase complex"/>
    <property type="evidence" value="ECO:0007669"/>
    <property type="project" value="UniProtKB-KW"/>
</dbReference>
<reference evidence="18 19" key="1">
    <citation type="journal article" date="2010" name="DNA Res.">
        <title>Bacterial lifestyle in a deep-sea hydrothermal vent chimney revealed by the genome sequence of the thermophilic bacterium Deferribacter desulfuricans SSM1.</title>
        <authorList>
            <person name="Takaki Y."/>
            <person name="Shimamura S."/>
            <person name="Nakagawa S."/>
            <person name="Fukuhara Y."/>
            <person name="Horikawa H."/>
            <person name="Ankai A."/>
            <person name="Harada T."/>
            <person name="Hosoyama A."/>
            <person name="Oguchi A."/>
            <person name="Fukui S."/>
            <person name="Fujita N."/>
            <person name="Takami H."/>
            <person name="Takai K."/>
        </authorList>
    </citation>
    <scope>NUCLEOTIDE SEQUENCE [LARGE SCALE GENOMIC DNA]</scope>
    <source>
        <strain evidence="19">DSM 14783 / JCM 11476 / NBRC 101012 / SSM1</strain>
    </source>
</reference>
<evidence type="ECO:0000256" key="1">
    <source>
        <dbReference type="ARBA" id="ARBA00003784"/>
    </source>
</evidence>
<dbReference type="GO" id="GO:0043531">
    <property type="term" value="F:ADP binding"/>
    <property type="evidence" value="ECO:0007669"/>
    <property type="project" value="TreeGrafter"/>
</dbReference>
<dbReference type="Pfam" id="PF02874">
    <property type="entry name" value="ATP-synt_ab_N"/>
    <property type="match status" value="1"/>
</dbReference>
<keyword evidence="12 14" id="KW-0066">ATP synthesis</keyword>
<comment type="subunit">
    <text evidence="13">F-type ATPases have 2 components, CF(1) - the catalytic core - and CF(0) - the membrane proton channel. CF(1) has five subunits: alpha(3), beta(3), gamma(1), delta(1), epsilon(1). CF(0) has four main subunits: a(1), b(1), b'(1) and c(9-12).</text>
</comment>
<dbReference type="PIRSF" id="PIRSF039088">
    <property type="entry name" value="F_ATPase_subunit_alpha"/>
    <property type="match status" value="1"/>
</dbReference>
<dbReference type="Pfam" id="PF00306">
    <property type="entry name" value="ATP-synt_ab_C"/>
    <property type="match status" value="1"/>
</dbReference>
<sequence>MQIRAEEISKIIKEQIENFEQKAEMEEIGTVLSAGDGIAKVYGLDNAMAGELVELSGGVYGIVFNLEEDNVGIVIMGEYEHIKEGDIVKRTGRIASVPVGPELVGRVVNPLGQPIDGKGPIDAKEYDVIEKIAPGIVKRKPVHEPLQTGIKAIDSMIPIGRGQRELIIGDRQTGKTAVAIDTIINQKGQNVICVYVAIGQKRSTVARVVDTLEKHGAMDYTIIVAATASDPAPLQFIAPFAGCTMGEYFRDRGQHALLIYDDLSKHATAYRQMSLLLRRPPGREAYPGDVFYLHSRLLERAAKFNDENGAGSLTALPIIETQAGDVSAYIPTNVISITDGQIYLETDLFYAGIRPAVNVGLSVSRVGGSAQIKAMKQVAGRLRLDLAQYRELAAFAQFGSDLDAATRAQLNRGEKLVEILKQGQYQPVPVEEQVLIIFTGVNGYLDDIPTKSIQRFEKEFTNYVKTNKPDILEDIRTKKALDDDLTNKMKAAVEEFKKQFNA</sequence>
<dbReference type="AlphaFoldDB" id="D3P9F0"/>
<dbReference type="InterPro" id="IPR005294">
    <property type="entry name" value="ATP_synth_F1_asu"/>
</dbReference>
<protein>
    <recommendedName>
        <fullName evidence="14">ATP synthase subunit alpha</fullName>
        <ecNumber evidence="14">7.1.2.2</ecNumber>
    </recommendedName>
    <alternativeName>
        <fullName evidence="14">ATP synthase F1 sector subunit alpha</fullName>
    </alternativeName>
    <alternativeName>
        <fullName evidence="14">F-ATPase subunit alpha</fullName>
    </alternativeName>
</protein>
<dbReference type="GO" id="GO:0005886">
    <property type="term" value="C:plasma membrane"/>
    <property type="evidence" value="ECO:0007669"/>
    <property type="project" value="UniProtKB-SubCell"/>
</dbReference>
<organism evidence="18 19">
    <name type="scientific">Deferribacter desulfuricans (strain DSM 14783 / JCM 11476 / NBRC 101012 / SSM1)</name>
    <dbReference type="NCBI Taxonomy" id="639282"/>
    <lineage>
        <taxon>Bacteria</taxon>
        <taxon>Pseudomonadati</taxon>
        <taxon>Deferribacterota</taxon>
        <taxon>Deferribacteres</taxon>
        <taxon>Deferribacterales</taxon>
        <taxon>Deferribacteraceae</taxon>
        <taxon>Deferribacter</taxon>
    </lineage>
</organism>
<evidence type="ECO:0000256" key="3">
    <source>
        <dbReference type="ARBA" id="ARBA00008936"/>
    </source>
</evidence>
<evidence type="ECO:0000313" key="19">
    <source>
        <dbReference type="Proteomes" id="UP000001520"/>
    </source>
</evidence>
<keyword evidence="5 14" id="KW-0547">Nucleotide-binding</keyword>
<dbReference type="InterPro" id="IPR000194">
    <property type="entry name" value="ATPase_F1/V1/A1_a/bsu_nucl-bd"/>
</dbReference>
<keyword evidence="14" id="KW-0997">Cell inner membrane</keyword>
<dbReference type="GO" id="GO:0046933">
    <property type="term" value="F:proton-transporting ATP synthase activity, rotational mechanism"/>
    <property type="evidence" value="ECO:0007669"/>
    <property type="project" value="UniProtKB-UniRule"/>
</dbReference>
<dbReference type="OrthoDB" id="9803053at2"/>
<dbReference type="CDD" id="cd18113">
    <property type="entry name" value="ATP-synt_F1_alpha_C"/>
    <property type="match status" value="1"/>
</dbReference>
<comment type="subunit">
    <text evidence="14">F-type ATPases have 2 components, CF(1) - the catalytic core - and CF(0) - the membrane proton channel. CF(1) has five subunits: alpha(3), beta(3), gamma(1), delta(1), epsilon(1). CF(0) has three main subunits: a(1), b(2) and c(9-12). The alpha and beta chains form an alternating ring which encloses part of the gamma chain. CF(1) is attached to CF(0) by a central stalk formed by the gamma and epsilon chains, while a peripheral stalk is formed by the delta and b chains.</text>
</comment>
<accession>D3P9F0</accession>
<evidence type="ECO:0000256" key="8">
    <source>
        <dbReference type="ARBA" id="ARBA00022967"/>
    </source>
</evidence>
<dbReference type="NCBIfam" id="TIGR00962">
    <property type="entry name" value="atpA"/>
    <property type="match status" value="1"/>
</dbReference>
<evidence type="ECO:0000256" key="7">
    <source>
        <dbReference type="ARBA" id="ARBA00022840"/>
    </source>
</evidence>
<dbReference type="InterPro" id="IPR004100">
    <property type="entry name" value="ATPase_F1/V1/A1_a/bsu_N"/>
</dbReference>
<dbReference type="InterPro" id="IPR020003">
    <property type="entry name" value="ATPase_a/bsu_AS"/>
</dbReference>
<comment type="similarity">
    <text evidence="3 14">Belongs to the ATPase alpha/beta chains family.</text>
</comment>
<keyword evidence="14" id="KW-1003">Cell membrane</keyword>
<keyword evidence="11 14" id="KW-0139">CF(1)</keyword>
<evidence type="ECO:0000256" key="13">
    <source>
        <dbReference type="ARBA" id="ARBA00026013"/>
    </source>
</evidence>
<keyword evidence="7 14" id="KW-0067">ATP-binding</keyword>
<evidence type="ECO:0000313" key="18">
    <source>
        <dbReference type="EMBL" id="BAI81340.1"/>
    </source>
</evidence>
<dbReference type="STRING" id="639282.DEFDS_1888"/>
<feature type="domain" description="ATPase F1/V1/A1 complex alpha/beta subunit N-terminal" evidence="17">
    <location>
        <begin position="25"/>
        <end position="92"/>
    </location>
</feature>
<comment type="subcellular location">
    <subcellularLocation>
        <location evidence="14">Cell inner membrane</location>
        <topology evidence="14">Peripheral membrane protein</topology>
    </subcellularLocation>
    <subcellularLocation>
        <location evidence="2">Membrane</location>
        <topology evidence="2">Peripheral membrane protein</topology>
    </subcellularLocation>
</comment>
<evidence type="ECO:0000256" key="9">
    <source>
        <dbReference type="ARBA" id="ARBA00023065"/>
    </source>
</evidence>
<dbReference type="InterPro" id="IPR023366">
    <property type="entry name" value="ATP_synth_asu-like_sf"/>
</dbReference>
<dbReference type="GO" id="GO:0016787">
    <property type="term" value="F:hydrolase activity"/>
    <property type="evidence" value="ECO:0007669"/>
    <property type="project" value="UniProtKB-KW"/>
</dbReference>
<evidence type="ECO:0000259" key="16">
    <source>
        <dbReference type="Pfam" id="PF00306"/>
    </source>
</evidence>
<comment type="catalytic activity">
    <reaction evidence="14">
        <text>ATP + H2O + 4 H(+)(in) = ADP + phosphate + 5 H(+)(out)</text>
        <dbReference type="Rhea" id="RHEA:57720"/>
        <dbReference type="ChEBI" id="CHEBI:15377"/>
        <dbReference type="ChEBI" id="CHEBI:15378"/>
        <dbReference type="ChEBI" id="CHEBI:30616"/>
        <dbReference type="ChEBI" id="CHEBI:43474"/>
        <dbReference type="ChEBI" id="CHEBI:456216"/>
        <dbReference type="EC" id="7.1.2.2"/>
    </reaction>
</comment>
<dbReference type="Gene3D" id="2.40.30.20">
    <property type="match status" value="1"/>
</dbReference>
<dbReference type="Proteomes" id="UP000001520">
    <property type="component" value="Chromosome"/>
</dbReference>
<evidence type="ECO:0000256" key="6">
    <source>
        <dbReference type="ARBA" id="ARBA00022781"/>
    </source>
</evidence>
<dbReference type="InterPro" id="IPR036121">
    <property type="entry name" value="ATPase_F1/V1/A1_a/bsu_N_sf"/>
</dbReference>
<dbReference type="Gene3D" id="1.20.150.20">
    <property type="entry name" value="ATP synthase alpha/beta chain, C-terminal domain"/>
    <property type="match status" value="1"/>
</dbReference>
<keyword evidence="9 14" id="KW-0406">Ion transport</keyword>
<evidence type="ECO:0000259" key="17">
    <source>
        <dbReference type="Pfam" id="PF02874"/>
    </source>
</evidence>
<comment type="function">
    <text evidence="1 14">Produces ATP from ADP in the presence of a proton gradient across the membrane. The alpha chain is a regulatory subunit.</text>
</comment>
<evidence type="ECO:0000256" key="14">
    <source>
        <dbReference type="HAMAP-Rule" id="MF_01346"/>
    </source>
</evidence>
<gene>
    <name evidence="14 18" type="primary">atpA</name>
    <name evidence="18" type="ordered locus">DEFDS_1888</name>
</gene>
<evidence type="ECO:0000256" key="11">
    <source>
        <dbReference type="ARBA" id="ARBA00023196"/>
    </source>
</evidence>
<keyword evidence="10 14" id="KW-0472">Membrane</keyword>
<dbReference type="eggNOG" id="COG0056">
    <property type="taxonomic scope" value="Bacteria"/>
</dbReference>
<dbReference type="CDD" id="cd18116">
    <property type="entry name" value="ATP-synt_F1_alpha_N"/>
    <property type="match status" value="1"/>
</dbReference>
<dbReference type="PROSITE" id="PS00152">
    <property type="entry name" value="ATPASE_ALPHA_BETA"/>
    <property type="match status" value="1"/>
</dbReference>
<dbReference type="PANTHER" id="PTHR48082:SF2">
    <property type="entry name" value="ATP SYNTHASE SUBUNIT ALPHA, MITOCHONDRIAL"/>
    <property type="match status" value="1"/>
</dbReference>
<dbReference type="EC" id="7.1.2.2" evidence="14"/>
<dbReference type="FunFam" id="3.40.50.300:FF:000002">
    <property type="entry name" value="ATP synthase subunit alpha"/>
    <property type="match status" value="1"/>
</dbReference>
<keyword evidence="8 14" id="KW-1278">Translocase</keyword>
<dbReference type="NCBIfam" id="NF009884">
    <property type="entry name" value="PRK13343.1"/>
    <property type="match status" value="1"/>
</dbReference>
<keyword evidence="4 14" id="KW-0813">Transport</keyword>
<keyword evidence="19" id="KW-1185">Reference proteome</keyword>
<proteinExistence type="inferred from homology"/>
<name>D3P9F0_DEFDS</name>
<keyword evidence="18" id="KW-0378">Hydrolase</keyword>
<evidence type="ECO:0000256" key="5">
    <source>
        <dbReference type="ARBA" id="ARBA00022741"/>
    </source>
</evidence>
<feature type="domain" description="ATPase F1/V1/A1 complex alpha/beta subunit nucleotide-binding" evidence="15">
    <location>
        <begin position="149"/>
        <end position="364"/>
    </location>
</feature>
<dbReference type="InterPro" id="IPR038376">
    <property type="entry name" value="ATP_synth_asu_C_sf"/>
</dbReference>
<dbReference type="GO" id="GO:0005524">
    <property type="term" value="F:ATP binding"/>
    <property type="evidence" value="ECO:0007669"/>
    <property type="project" value="UniProtKB-UniRule"/>
</dbReference>
<dbReference type="InterPro" id="IPR000793">
    <property type="entry name" value="ATP_synth_asu_C"/>
</dbReference>
<keyword evidence="6 14" id="KW-0375">Hydrogen ion transport</keyword>
<dbReference type="SUPFAM" id="SSF47917">
    <property type="entry name" value="C-terminal domain of alpha and beta subunits of F1 ATP synthase"/>
    <property type="match status" value="1"/>
</dbReference>
<dbReference type="Pfam" id="PF00006">
    <property type="entry name" value="ATP-synt_ab"/>
    <property type="match status" value="1"/>
</dbReference>
<dbReference type="PANTHER" id="PTHR48082">
    <property type="entry name" value="ATP SYNTHASE SUBUNIT ALPHA, MITOCHONDRIAL"/>
    <property type="match status" value="1"/>
</dbReference>
<dbReference type="KEGG" id="ddf:DEFDS_1888"/>
<dbReference type="FunFam" id="1.20.150.20:FF:000001">
    <property type="entry name" value="ATP synthase subunit alpha"/>
    <property type="match status" value="1"/>
</dbReference>
<dbReference type="SUPFAM" id="SSF50615">
    <property type="entry name" value="N-terminal domain of alpha and beta subunits of F1 ATP synthase"/>
    <property type="match status" value="1"/>
</dbReference>
<evidence type="ECO:0000256" key="10">
    <source>
        <dbReference type="ARBA" id="ARBA00023136"/>
    </source>
</evidence>
<dbReference type="InterPro" id="IPR027417">
    <property type="entry name" value="P-loop_NTPase"/>
</dbReference>
<dbReference type="InterPro" id="IPR033732">
    <property type="entry name" value="ATP_synth_F1_a_nt-bd_dom"/>
</dbReference>
<dbReference type="FunFam" id="2.40.30.20:FF:000001">
    <property type="entry name" value="ATP synthase subunit alpha"/>
    <property type="match status" value="1"/>
</dbReference>
<dbReference type="HAMAP" id="MF_01346">
    <property type="entry name" value="ATP_synth_alpha_bact"/>
    <property type="match status" value="1"/>
</dbReference>
<evidence type="ECO:0000256" key="12">
    <source>
        <dbReference type="ARBA" id="ARBA00023310"/>
    </source>
</evidence>
<dbReference type="CDD" id="cd01132">
    <property type="entry name" value="F1-ATPase_alpha_CD"/>
    <property type="match status" value="1"/>
</dbReference>
<feature type="site" description="Required for activity" evidence="14">
    <location>
        <position position="362"/>
    </location>
</feature>
<evidence type="ECO:0000256" key="4">
    <source>
        <dbReference type="ARBA" id="ARBA00022448"/>
    </source>
</evidence>
<dbReference type="SUPFAM" id="SSF52540">
    <property type="entry name" value="P-loop containing nucleoside triphosphate hydrolases"/>
    <property type="match status" value="1"/>
</dbReference>
<feature type="binding site" evidence="14">
    <location>
        <begin position="169"/>
        <end position="176"/>
    </location>
    <ligand>
        <name>ATP</name>
        <dbReference type="ChEBI" id="CHEBI:30616"/>
    </ligand>
</feature>
<dbReference type="HOGENOM" id="CLU_010091_2_1_0"/>
<feature type="domain" description="ATP synthase alpha subunit C-terminal" evidence="16">
    <location>
        <begin position="371"/>
        <end position="496"/>
    </location>
</feature>
<evidence type="ECO:0000256" key="2">
    <source>
        <dbReference type="ARBA" id="ARBA00004170"/>
    </source>
</evidence>
<dbReference type="EMBL" id="AP011529">
    <property type="protein sequence ID" value="BAI81340.1"/>
    <property type="molecule type" value="Genomic_DNA"/>
</dbReference>
<evidence type="ECO:0000259" key="15">
    <source>
        <dbReference type="Pfam" id="PF00006"/>
    </source>
</evidence>
<dbReference type="RefSeq" id="WP_013008585.1">
    <property type="nucleotide sequence ID" value="NC_013939.1"/>
</dbReference>
<dbReference type="Gene3D" id="3.40.50.300">
    <property type="entry name" value="P-loop containing nucleotide triphosphate hydrolases"/>
    <property type="match status" value="1"/>
</dbReference>